<dbReference type="InterPro" id="IPR001633">
    <property type="entry name" value="EAL_dom"/>
</dbReference>
<dbReference type="CDD" id="cd18773">
    <property type="entry name" value="PDC1_HK_sensor"/>
    <property type="match status" value="1"/>
</dbReference>
<evidence type="ECO:0000256" key="6">
    <source>
        <dbReference type="ARBA" id="ARBA00022777"/>
    </source>
</evidence>
<evidence type="ECO:0000259" key="10">
    <source>
        <dbReference type="PROSITE" id="PS50113"/>
    </source>
</evidence>
<dbReference type="Gene3D" id="3.30.450.20">
    <property type="entry name" value="PAS domain"/>
    <property type="match status" value="1"/>
</dbReference>
<dbReference type="InterPro" id="IPR029151">
    <property type="entry name" value="Sensor-like_sf"/>
</dbReference>
<dbReference type="GO" id="GO:0016301">
    <property type="term" value="F:kinase activity"/>
    <property type="evidence" value="ECO:0007669"/>
    <property type="project" value="UniProtKB-KW"/>
</dbReference>
<evidence type="ECO:0000259" key="11">
    <source>
        <dbReference type="PROSITE" id="PS50883"/>
    </source>
</evidence>
<dbReference type="InterPro" id="IPR000160">
    <property type="entry name" value="GGDEF_dom"/>
</dbReference>
<dbReference type="Gene3D" id="3.30.70.270">
    <property type="match status" value="1"/>
</dbReference>
<keyword evidence="3" id="KW-0597">Phosphoprotein</keyword>
<dbReference type="InterPro" id="IPR000700">
    <property type="entry name" value="PAS-assoc_C"/>
</dbReference>
<keyword evidence="7" id="KW-0067">ATP-binding</keyword>
<dbReference type="SUPFAM" id="SSF103190">
    <property type="entry name" value="Sensory domain-like"/>
    <property type="match status" value="2"/>
</dbReference>
<dbReference type="SMART" id="SM00267">
    <property type="entry name" value="GGDEF"/>
    <property type="match status" value="1"/>
</dbReference>
<evidence type="ECO:0000313" key="14">
    <source>
        <dbReference type="Proteomes" id="UP000256763"/>
    </source>
</evidence>
<evidence type="ECO:0000256" key="8">
    <source>
        <dbReference type="ARBA" id="ARBA00023012"/>
    </source>
</evidence>
<dbReference type="Pfam" id="PF00989">
    <property type="entry name" value="PAS"/>
    <property type="match status" value="1"/>
</dbReference>
<feature type="domain" description="PAC" evidence="10">
    <location>
        <begin position="416"/>
        <end position="470"/>
    </location>
</feature>
<accession>A0A3E0WFU8</accession>
<dbReference type="GO" id="GO:0000160">
    <property type="term" value="P:phosphorelay signal transduction system"/>
    <property type="evidence" value="ECO:0007669"/>
    <property type="project" value="UniProtKB-KW"/>
</dbReference>
<evidence type="ECO:0000259" key="12">
    <source>
        <dbReference type="PROSITE" id="PS50887"/>
    </source>
</evidence>
<dbReference type="InterPro" id="IPR052155">
    <property type="entry name" value="Biofilm_reg_signaling"/>
</dbReference>
<dbReference type="PROSITE" id="PS50883">
    <property type="entry name" value="EAL"/>
    <property type="match status" value="1"/>
</dbReference>
<dbReference type="RefSeq" id="WP_116304069.1">
    <property type="nucleotide sequence ID" value="NZ_NFZV01000038.1"/>
</dbReference>
<dbReference type="Proteomes" id="UP000256763">
    <property type="component" value="Unassembled WGS sequence"/>
</dbReference>
<comment type="cofactor">
    <cofactor evidence="1">
        <name>Mg(2+)</name>
        <dbReference type="ChEBI" id="CHEBI:18420"/>
    </cofactor>
</comment>
<dbReference type="PROSITE" id="PS50112">
    <property type="entry name" value="PAS"/>
    <property type="match status" value="1"/>
</dbReference>
<reference evidence="14" key="1">
    <citation type="submission" date="2017-05" db="EMBL/GenBank/DDBJ databases">
        <authorList>
            <person name="Sharma S."/>
            <person name="Sidhu C."/>
            <person name="Pinnaka A.K."/>
        </authorList>
    </citation>
    <scope>NUCLEOTIDE SEQUENCE [LARGE SCALE GENOMIC DNA]</scope>
    <source>
        <strain evidence="14">AK93</strain>
    </source>
</reference>
<dbReference type="InterPro" id="IPR035965">
    <property type="entry name" value="PAS-like_dom_sf"/>
</dbReference>
<dbReference type="OrthoDB" id="6168558at2"/>
<dbReference type="SUPFAM" id="SSF55073">
    <property type="entry name" value="Nucleotide cyclase"/>
    <property type="match status" value="1"/>
</dbReference>
<feature type="domain" description="GGDEF" evidence="12">
    <location>
        <begin position="502"/>
        <end position="635"/>
    </location>
</feature>
<evidence type="ECO:0000256" key="4">
    <source>
        <dbReference type="ARBA" id="ARBA00022679"/>
    </source>
</evidence>
<dbReference type="CDD" id="cd01949">
    <property type="entry name" value="GGDEF"/>
    <property type="match status" value="1"/>
</dbReference>
<dbReference type="PROSITE" id="PS50113">
    <property type="entry name" value="PAC"/>
    <property type="match status" value="1"/>
</dbReference>
<dbReference type="FunFam" id="3.30.70.270:FF:000001">
    <property type="entry name" value="Diguanylate cyclase domain protein"/>
    <property type="match status" value="1"/>
</dbReference>
<dbReference type="InterPro" id="IPR029787">
    <property type="entry name" value="Nucleotide_cyclase"/>
</dbReference>
<dbReference type="PANTHER" id="PTHR44757">
    <property type="entry name" value="DIGUANYLATE CYCLASE DGCP"/>
    <property type="match status" value="1"/>
</dbReference>
<feature type="domain" description="PAS" evidence="9">
    <location>
        <begin position="345"/>
        <end position="391"/>
    </location>
</feature>
<dbReference type="CDD" id="cd00130">
    <property type="entry name" value="PAS"/>
    <property type="match status" value="1"/>
</dbReference>
<dbReference type="SMART" id="SM00052">
    <property type="entry name" value="EAL"/>
    <property type="match status" value="1"/>
</dbReference>
<protein>
    <recommendedName>
        <fullName evidence="15">Diguanylate cyclase/phosphodiesterase with PAS/PAC sensor(S)</fullName>
    </recommendedName>
</protein>
<evidence type="ECO:0000256" key="3">
    <source>
        <dbReference type="ARBA" id="ARBA00022553"/>
    </source>
</evidence>
<feature type="domain" description="EAL" evidence="11">
    <location>
        <begin position="644"/>
        <end position="898"/>
    </location>
</feature>
<dbReference type="InterPro" id="IPR035919">
    <property type="entry name" value="EAL_sf"/>
</dbReference>
<keyword evidence="8" id="KW-0902">Two-component regulatory system</keyword>
<proteinExistence type="predicted"/>
<dbReference type="SMART" id="SM00091">
    <property type="entry name" value="PAS"/>
    <property type="match status" value="1"/>
</dbReference>
<keyword evidence="14" id="KW-1185">Reference proteome</keyword>
<comment type="caution">
    <text evidence="13">The sequence shown here is derived from an EMBL/GenBank/DDBJ whole genome shotgun (WGS) entry which is preliminary data.</text>
</comment>
<dbReference type="InterPro" id="IPR000014">
    <property type="entry name" value="PAS"/>
</dbReference>
<dbReference type="NCBIfam" id="TIGR00254">
    <property type="entry name" value="GGDEF"/>
    <property type="match status" value="1"/>
</dbReference>
<dbReference type="GO" id="GO:0006355">
    <property type="term" value="P:regulation of DNA-templated transcription"/>
    <property type="evidence" value="ECO:0007669"/>
    <property type="project" value="InterPro"/>
</dbReference>
<dbReference type="AlphaFoldDB" id="A0A3E0WFU8"/>
<organism evidence="13 14">
    <name type="scientific">Alkalilimnicola ehrlichii</name>
    <dbReference type="NCBI Taxonomy" id="351052"/>
    <lineage>
        <taxon>Bacteria</taxon>
        <taxon>Pseudomonadati</taxon>
        <taxon>Pseudomonadota</taxon>
        <taxon>Gammaproteobacteria</taxon>
        <taxon>Chromatiales</taxon>
        <taxon>Ectothiorhodospiraceae</taxon>
        <taxon>Alkalilimnicola</taxon>
    </lineage>
</organism>
<dbReference type="Gene3D" id="3.20.20.450">
    <property type="entry name" value="EAL domain"/>
    <property type="match status" value="1"/>
</dbReference>
<evidence type="ECO:0008006" key="15">
    <source>
        <dbReference type="Google" id="ProtNLM"/>
    </source>
</evidence>
<evidence type="ECO:0000256" key="7">
    <source>
        <dbReference type="ARBA" id="ARBA00022840"/>
    </source>
</evidence>
<keyword evidence="5" id="KW-0547">Nucleotide-binding</keyword>
<dbReference type="InterPro" id="IPR013767">
    <property type="entry name" value="PAS_fold"/>
</dbReference>
<name>A0A3E0WFU8_9GAMM</name>
<evidence type="ECO:0000256" key="1">
    <source>
        <dbReference type="ARBA" id="ARBA00001946"/>
    </source>
</evidence>
<dbReference type="GO" id="GO:0016020">
    <property type="term" value="C:membrane"/>
    <property type="evidence" value="ECO:0007669"/>
    <property type="project" value="UniProtKB-SubCell"/>
</dbReference>
<dbReference type="GO" id="GO:0005524">
    <property type="term" value="F:ATP binding"/>
    <property type="evidence" value="ECO:0007669"/>
    <property type="project" value="UniProtKB-KW"/>
</dbReference>
<comment type="subcellular location">
    <subcellularLocation>
        <location evidence="2">Membrane</location>
    </subcellularLocation>
</comment>
<dbReference type="CDD" id="cd01948">
    <property type="entry name" value="EAL"/>
    <property type="match status" value="1"/>
</dbReference>
<evidence type="ECO:0000313" key="13">
    <source>
        <dbReference type="EMBL" id="RFA31810.1"/>
    </source>
</evidence>
<keyword evidence="4" id="KW-0808">Transferase</keyword>
<dbReference type="EMBL" id="NFZW01000040">
    <property type="protein sequence ID" value="RFA31810.1"/>
    <property type="molecule type" value="Genomic_DNA"/>
</dbReference>
<evidence type="ECO:0000256" key="5">
    <source>
        <dbReference type="ARBA" id="ARBA00022741"/>
    </source>
</evidence>
<dbReference type="Pfam" id="PF00563">
    <property type="entry name" value="EAL"/>
    <property type="match status" value="1"/>
</dbReference>
<evidence type="ECO:0000259" key="9">
    <source>
        <dbReference type="PROSITE" id="PS50112"/>
    </source>
</evidence>
<sequence>MRRFLIIFLPVACLVALVVGAFQYHGYSIERNRLNALQAHAVSSAATTVKNDLESIGADLQLLVNSPALREAIGSPTPNWEPVAQELEEFAYYKSLYERVSFIDLDGREQVLFDLAEQFPLSPDVRPLTDDPMAWIEGARPGQLSVSGLDIFTGEDGRDHLRISVFTPVEDLQGRVRGILAVAYHGERFLENLQASMADAPGVGFIVNAQGQWMPYGEWVNVWPEDAEAESFQAVDGEAWEVMAVVGSGQFVSEEGLYSFITVDPLTVVPERLGVALPAIGEGEQGIAQASWKIVSFVDAAILAAAQWSRVQWGGLILLAILLPCGGASWYIAGLLNSRARSTIQARRLGAVVEQTDDLVVITDAEGAIRYVNPAFLRKTGYQKAEIIGQSSRCLRSRRKKHGDYQQLWDAVRAREAYKGVLVTGRKDGSDFYQETTVTPLREPGGATVGFVATGRDVTERIRDKEKLQRLAFQHPLTGLPNRALFRDHLAETVARARRNGSMAAVLFLDLDRFKKINDSLGHKAGDTLLCQVAERLRNNVRDSDIVAHIAGDEFTILLNDIYNAGQIHTVAGKILQTFEPPFTVEGQQLFMGVSMGVAVYPNDAEHIDKLVELADTAMYYAKRLGRNQYQFYSTEMTAAAHERLRLETELRQALGQRDFELHFQPIVDPLSGRITSFEALIRWRPAGQELRPPSEFVPVLEDTGLIVSVTRWILKESCLQCRRLQAAGLHDVSVTVNVSPRSFYQSDIVSAVKRALQFARLPATNLVLEVTEGLLLEDNRAVRDALWELRALGVHIAIDDFGTGYSSLAYLTRLPADILKIDREFIGRLGPDPRDTTLVAAMLALAQEMGLRVVAEGVETIDQLAFLQSRYCTGTQGFLFSAALPIDQIEAHVKADRHWPWQDWMQKH</sequence>
<dbReference type="NCBIfam" id="TIGR00229">
    <property type="entry name" value="sensory_box"/>
    <property type="match status" value="1"/>
</dbReference>
<dbReference type="Pfam" id="PF00990">
    <property type="entry name" value="GGDEF"/>
    <property type="match status" value="1"/>
</dbReference>
<gene>
    <name evidence="13" type="ORF">CAL65_21490</name>
</gene>
<dbReference type="PANTHER" id="PTHR44757:SF2">
    <property type="entry name" value="BIOFILM ARCHITECTURE MAINTENANCE PROTEIN MBAA"/>
    <property type="match status" value="1"/>
</dbReference>
<evidence type="ECO:0000256" key="2">
    <source>
        <dbReference type="ARBA" id="ARBA00004370"/>
    </source>
</evidence>
<dbReference type="PROSITE" id="PS50887">
    <property type="entry name" value="GGDEF"/>
    <property type="match status" value="1"/>
</dbReference>
<dbReference type="SUPFAM" id="SSF55785">
    <property type="entry name" value="PYP-like sensor domain (PAS domain)"/>
    <property type="match status" value="1"/>
</dbReference>
<dbReference type="InterPro" id="IPR043128">
    <property type="entry name" value="Rev_trsase/Diguanyl_cyclase"/>
</dbReference>
<keyword evidence="6" id="KW-0418">Kinase</keyword>
<dbReference type="SUPFAM" id="SSF141868">
    <property type="entry name" value="EAL domain-like"/>
    <property type="match status" value="1"/>
</dbReference>